<dbReference type="PANTHER" id="PTHR44858">
    <property type="entry name" value="TETRATRICOPEPTIDE REPEAT PROTEIN 6"/>
    <property type="match status" value="1"/>
</dbReference>
<accession>A0A7S9QB60</accession>
<name>A0A7S9QB60_9RHOB</name>
<dbReference type="Gene3D" id="1.25.40.10">
    <property type="entry name" value="Tetratricopeptide repeat domain"/>
    <property type="match status" value="3"/>
</dbReference>
<dbReference type="RefSeq" id="WP_196102044.1">
    <property type="nucleotide sequence ID" value="NZ_CP064942.1"/>
</dbReference>
<evidence type="ECO:0000256" key="1">
    <source>
        <dbReference type="ARBA" id="ARBA00022737"/>
    </source>
</evidence>
<evidence type="ECO:0000313" key="5">
    <source>
        <dbReference type="Proteomes" id="UP000594800"/>
    </source>
</evidence>
<evidence type="ECO:0000256" key="2">
    <source>
        <dbReference type="ARBA" id="ARBA00022803"/>
    </source>
</evidence>
<dbReference type="Pfam" id="PF13432">
    <property type="entry name" value="TPR_16"/>
    <property type="match status" value="2"/>
</dbReference>
<keyword evidence="2 3" id="KW-0802">TPR repeat</keyword>
<keyword evidence="5" id="KW-1185">Reference proteome</keyword>
<dbReference type="PANTHER" id="PTHR44858:SF1">
    <property type="entry name" value="UDP-N-ACETYLGLUCOSAMINE--PEPTIDE N-ACETYLGLUCOSAMINYLTRANSFERASE SPINDLY-RELATED"/>
    <property type="match status" value="1"/>
</dbReference>
<dbReference type="EMBL" id="CP064942">
    <property type="protein sequence ID" value="QPH52833.1"/>
    <property type="molecule type" value="Genomic_DNA"/>
</dbReference>
<reference evidence="4 5" key="1">
    <citation type="submission" date="2020-11" db="EMBL/GenBank/DDBJ databases">
        <title>Description of Pontivivens ytuae sp. nov. isolated from deep sea sediment of Mariana Trench.</title>
        <authorList>
            <person name="Wang Z."/>
            <person name="Sun Q.-L."/>
            <person name="Xu X.-D."/>
            <person name="Tang Y.-Z."/>
            <person name="Zhang J."/>
        </authorList>
    </citation>
    <scope>NUCLEOTIDE SEQUENCE [LARGE SCALE GENOMIC DNA]</scope>
    <source>
        <strain evidence="4 5">MT2928</strain>
    </source>
</reference>
<gene>
    <name evidence="4" type="ORF">I0K15_13560</name>
</gene>
<dbReference type="Proteomes" id="UP000594800">
    <property type="component" value="Chromosome"/>
</dbReference>
<dbReference type="KEGG" id="poz:I0K15_13560"/>
<organism evidence="4 5">
    <name type="scientific">Pontivivens ytuae</name>
    <dbReference type="NCBI Taxonomy" id="2789856"/>
    <lineage>
        <taxon>Bacteria</taxon>
        <taxon>Pseudomonadati</taxon>
        <taxon>Pseudomonadota</taxon>
        <taxon>Alphaproteobacteria</taxon>
        <taxon>Rhodobacterales</taxon>
        <taxon>Paracoccaceae</taxon>
        <taxon>Pontivivens</taxon>
    </lineage>
</organism>
<dbReference type="InterPro" id="IPR011990">
    <property type="entry name" value="TPR-like_helical_dom_sf"/>
</dbReference>
<proteinExistence type="predicted"/>
<sequence>MRLRHALALSTALFLAVGGGEARTLSGAYLAATQAELRSDHVESALYYTRALAYDPENSVLLQRAMQAHVAKGDVAVAATIAERLLNLNGENQFATLVAMTQDIKENNPAQALARLDQGEQGMTPLLADLLRGWVLLTMGDSEEALAVFEAISGNDTYAMFGAYHVGLALGAQGRLEEASARMEETGAGPVRLNRRSTLARIQLLAATGEREAASSLVDEVLATGFGDAEFEALGARLAAGEEITFDVVRTAEQGVSEVFFDLASVLGNEGQDVALIYGRLATHLEPQFVEALLTVAGILRNQGQHELATEAYDAVPATAPQFIEAELGRAEALEDAERIDEAIGVLTSLTRAYPDRLRPHYLLGEALRQAERPNEAVRVLDRAVTLVGEPEEQHWLVFYQRAIAHHQADNWPAAEADFRQALELEPENPLVLNYLGYSLVEERRNLEEALDMIERAVAQRPYDGYITDSLGWVYYRLGRFEEAVEPMERAVELAPVDPIINDHLGDVYWMVDRKREAEFQWKRALSFDPEPEDRARILRKLDVGLDVVLQEEEANGVGDAPLEVAE</sequence>
<dbReference type="InterPro" id="IPR019734">
    <property type="entry name" value="TPR_rpt"/>
</dbReference>
<protein>
    <submittedName>
        <fullName evidence="4">Tetratricopeptide repeat protein</fullName>
    </submittedName>
</protein>
<dbReference type="PROSITE" id="PS50005">
    <property type="entry name" value="TPR"/>
    <property type="match status" value="2"/>
</dbReference>
<dbReference type="AlphaFoldDB" id="A0A7S9QB60"/>
<dbReference type="SMART" id="SM00028">
    <property type="entry name" value="TPR"/>
    <property type="match status" value="8"/>
</dbReference>
<evidence type="ECO:0000313" key="4">
    <source>
        <dbReference type="EMBL" id="QPH52833.1"/>
    </source>
</evidence>
<dbReference type="SUPFAM" id="SSF48452">
    <property type="entry name" value="TPR-like"/>
    <property type="match status" value="2"/>
</dbReference>
<dbReference type="Pfam" id="PF13374">
    <property type="entry name" value="TPR_10"/>
    <property type="match status" value="1"/>
</dbReference>
<evidence type="ECO:0000256" key="3">
    <source>
        <dbReference type="PROSITE-ProRule" id="PRU00339"/>
    </source>
</evidence>
<feature type="repeat" description="TPR" evidence="3">
    <location>
        <begin position="465"/>
        <end position="498"/>
    </location>
</feature>
<keyword evidence="1" id="KW-0677">Repeat</keyword>
<dbReference type="InterPro" id="IPR050498">
    <property type="entry name" value="Ycf3"/>
</dbReference>
<feature type="repeat" description="TPR" evidence="3">
    <location>
        <begin position="396"/>
        <end position="429"/>
    </location>
</feature>